<accession>A0A7C3W894</accession>
<dbReference type="InterPro" id="IPR001478">
    <property type="entry name" value="PDZ"/>
</dbReference>
<dbReference type="InterPro" id="IPR007314">
    <property type="entry name" value="Cofac_haem-bd_dom"/>
</dbReference>
<dbReference type="Gene3D" id="3.40.50.11550">
    <property type="match status" value="1"/>
</dbReference>
<evidence type="ECO:0000313" key="2">
    <source>
        <dbReference type="EMBL" id="HGG91720.1"/>
    </source>
</evidence>
<protein>
    <submittedName>
        <fullName evidence="2">PDZ domain-containing protein</fullName>
    </submittedName>
</protein>
<comment type="caution">
    <text evidence="2">The sequence shown here is derived from an EMBL/GenBank/DDBJ whole genome shotgun (WGS) entry which is preliminary data.</text>
</comment>
<feature type="domain" description="PDZ" evidence="1">
    <location>
        <begin position="312"/>
        <end position="383"/>
    </location>
</feature>
<organism evidence="2">
    <name type="scientific">Fundidesulfovibrio putealis</name>
    <dbReference type="NCBI Taxonomy" id="270496"/>
    <lineage>
        <taxon>Bacteria</taxon>
        <taxon>Pseudomonadati</taxon>
        <taxon>Thermodesulfobacteriota</taxon>
        <taxon>Desulfovibrionia</taxon>
        <taxon>Desulfovibrionales</taxon>
        <taxon>Desulfovibrionaceae</taxon>
        <taxon>Fundidesulfovibrio</taxon>
    </lineage>
</organism>
<sequence>MGLTRGRAYVTLAAVILAALLAGCVRGKGADVRAPEPAAPAKLAPGQFLDVRGNPVEPAWVASQAASAAYVLLGESHTSPCDHLAQARVLELMVRAGVSPVVGLEMVSLDRQFALDRFNAGVIGVDELESALDWPNTWGYPFAAYRPVFETARRLGLPLFALNAPRDVVRKAGKVGLKGLTQQERQGLPAAIVPVPKGQEQWLRQVFDAHPGGAPKNAAAAWKSFLTVQALWDTTMARRAVQARVEHRRPVAILAGTGHVEFGWGIASRLSQFDPKGQRLLVMPLRQDPAVDPMPDATSADLFFYCPIAPRPRLGLVLTTEGGALTVQAVDPDSRAHKAGFLPGDVIRAAQGEPVTAVGDLHTAGVRAVEQGEPLRLDILRQGEPLTLTVPLPARNP</sequence>
<dbReference type="SMART" id="SM00228">
    <property type="entry name" value="PDZ"/>
    <property type="match status" value="1"/>
</dbReference>
<dbReference type="EMBL" id="DSRP01000142">
    <property type="protein sequence ID" value="HGG91720.1"/>
    <property type="molecule type" value="Genomic_DNA"/>
</dbReference>
<dbReference type="InterPro" id="IPR036034">
    <property type="entry name" value="PDZ_sf"/>
</dbReference>
<gene>
    <name evidence="2" type="ORF">ENR59_02050</name>
</gene>
<evidence type="ECO:0000259" key="1">
    <source>
        <dbReference type="SMART" id="SM00228"/>
    </source>
</evidence>
<name>A0A7C3W894_9BACT</name>
<reference evidence="2" key="1">
    <citation type="journal article" date="2020" name="mSystems">
        <title>Genome- and Community-Level Interaction Insights into Carbon Utilization and Element Cycling Functions of Hydrothermarchaeota in Hydrothermal Sediment.</title>
        <authorList>
            <person name="Zhou Z."/>
            <person name="Liu Y."/>
            <person name="Xu W."/>
            <person name="Pan J."/>
            <person name="Luo Z.H."/>
            <person name="Li M."/>
        </authorList>
    </citation>
    <scope>NUCLEOTIDE SEQUENCE [LARGE SCALE GENOMIC DNA]</scope>
    <source>
        <strain evidence="2">SpSt-413</strain>
    </source>
</reference>
<dbReference type="AlphaFoldDB" id="A0A7C3W894"/>
<dbReference type="PROSITE" id="PS51257">
    <property type="entry name" value="PROKAR_LIPOPROTEIN"/>
    <property type="match status" value="1"/>
</dbReference>
<dbReference type="CDD" id="cd14727">
    <property type="entry name" value="ChanN-like"/>
    <property type="match status" value="1"/>
</dbReference>
<dbReference type="Gene3D" id="2.30.42.10">
    <property type="match status" value="1"/>
</dbReference>
<dbReference type="Pfam" id="PF04187">
    <property type="entry name" value="Cofac_haem_bdg"/>
    <property type="match status" value="1"/>
</dbReference>
<dbReference type="SUPFAM" id="SSF159501">
    <property type="entry name" value="EreA/ChaN-like"/>
    <property type="match status" value="1"/>
</dbReference>
<proteinExistence type="predicted"/>
<dbReference type="Pfam" id="PF13180">
    <property type="entry name" value="PDZ_2"/>
    <property type="match status" value="1"/>
</dbReference>
<dbReference type="SUPFAM" id="SSF50156">
    <property type="entry name" value="PDZ domain-like"/>
    <property type="match status" value="1"/>
</dbReference>